<proteinExistence type="predicted"/>
<comment type="caution">
    <text evidence="1">The sequence shown here is derived from an EMBL/GenBank/DDBJ whole genome shotgun (WGS) entry which is preliminary data.</text>
</comment>
<dbReference type="EMBL" id="BSXS01004527">
    <property type="protein sequence ID" value="GME83132.1"/>
    <property type="molecule type" value="Genomic_DNA"/>
</dbReference>
<sequence>MSGPVSPITDRDFESIKNTMLNMKIPELKRICRCLDLSQSGRKADLQHRISSFLSKAKVNDAQSQMYAIKEIVQAVKDLQSVPDYGSLLKHYEARLRGARERPRNNTMRVIHVEEHHADFNFI</sequence>
<evidence type="ECO:0000313" key="2">
    <source>
        <dbReference type="Proteomes" id="UP001165064"/>
    </source>
</evidence>
<protein>
    <submittedName>
        <fullName evidence="1">Unnamed protein product</fullName>
    </submittedName>
</protein>
<accession>A0ACB5T9H4</accession>
<keyword evidence="2" id="KW-1185">Reference proteome</keyword>
<dbReference type="Proteomes" id="UP001165064">
    <property type="component" value="Unassembled WGS sequence"/>
</dbReference>
<name>A0ACB5T9H4_AMBMO</name>
<evidence type="ECO:0000313" key="1">
    <source>
        <dbReference type="EMBL" id="GME83132.1"/>
    </source>
</evidence>
<organism evidence="1 2">
    <name type="scientific">Ambrosiozyma monospora</name>
    <name type="common">Yeast</name>
    <name type="synonym">Endomycopsis monosporus</name>
    <dbReference type="NCBI Taxonomy" id="43982"/>
    <lineage>
        <taxon>Eukaryota</taxon>
        <taxon>Fungi</taxon>
        <taxon>Dikarya</taxon>
        <taxon>Ascomycota</taxon>
        <taxon>Saccharomycotina</taxon>
        <taxon>Pichiomycetes</taxon>
        <taxon>Pichiales</taxon>
        <taxon>Pichiaceae</taxon>
        <taxon>Ambrosiozyma</taxon>
    </lineage>
</organism>
<reference evidence="1" key="1">
    <citation type="submission" date="2023-04" db="EMBL/GenBank/DDBJ databases">
        <title>Ambrosiozyma monospora NBRC 10751.</title>
        <authorList>
            <person name="Ichikawa N."/>
            <person name="Sato H."/>
            <person name="Tonouchi N."/>
        </authorList>
    </citation>
    <scope>NUCLEOTIDE SEQUENCE</scope>
    <source>
        <strain evidence="1">NBRC 10751</strain>
    </source>
</reference>
<gene>
    <name evidence="1" type="ORF">Amon02_000597200</name>
</gene>